<protein>
    <submittedName>
        <fullName evidence="2">Uncharacterized protein</fullName>
    </submittedName>
</protein>
<sequence>MATDVGSAYSNLAPYDPFTTHSPSQMMMTPPTPNTGNTFQNPSPYMMSGISESSNATPEIFSNGMNSVLNSPTTNDVGSQGQQSQAALPRMNQLPVGLNIHNVQSEADDAWSRSRNNSAASVGSYHSGNAYNSEENNGYHHPVSISNSAFNNYDNGENKSQMGSMNQDRFGGHDTMNNQNINGAYHPQDYSNNLQWQGHHSNGYTHESERQIPSHPMQPHYSYNTPHQAK</sequence>
<gene>
    <name evidence="2" type="ORF">K7432_003801</name>
</gene>
<feature type="region of interest" description="Disordered" evidence="1">
    <location>
        <begin position="168"/>
        <end position="230"/>
    </location>
</feature>
<accession>A0ABR2W616</accession>
<feature type="compositionally biased region" description="Polar residues" evidence="1">
    <location>
        <begin position="221"/>
        <end position="230"/>
    </location>
</feature>
<dbReference type="Proteomes" id="UP001479436">
    <property type="component" value="Unassembled WGS sequence"/>
</dbReference>
<evidence type="ECO:0000256" key="1">
    <source>
        <dbReference type="SAM" id="MobiDB-lite"/>
    </source>
</evidence>
<organism evidence="2 3">
    <name type="scientific">Basidiobolus ranarum</name>
    <dbReference type="NCBI Taxonomy" id="34480"/>
    <lineage>
        <taxon>Eukaryota</taxon>
        <taxon>Fungi</taxon>
        <taxon>Fungi incertae sedis</taxon>
        <taxon>Zoopagomycota</taxon>
        <taxon>Entomophthoromycotina</taxon>
        <taxon>Basidiobolomycetes</taxon>
        <taxon>Basidiobolales</taxon>
        <taxon>Basidiobolaceae</taxon>
        <taxon>Basidiobolus</taxon>
    </lineage>
</organism>
<evidence type="ECO:0000313" key="2">
    <source>
        <dbReference type="EMBL" id="KAK9720927.1"/>
    </source>
</evidence>
<proteinExistence type="predicted"/>
<dbReference type="EMBL" id="JASJQH010006996">
    <property type="protein sequence ID" value="KAK9720927.1"/>
    <property type="molecule type" value="Genomic_DNA"/>
</dbReference>
<comment type="caution">
    <text evidence="2">The sequence shown here is derived from an EMBL/GenBank/DDBJ whole genome shotgun (WGS) entry which is preliminary data.</text>
</comment>
<keyword evidence="3" id="KW-1185">Reference proteome</keyword>
<name>A0ABR2W616_9FUNG</name>
<reference evidence="2 3" key="1">
    <citation type="submission" date="2023-04" db="EMBL/GenBank/DDBJ databases">
        <title>Genome of Basidiobolus ranarum AG-B5.</title>
        <authorList>
            <person name="Stajich J.E."/>
            <person name="Carter-House D."/>
            <person name="Gryganskyi A."/>
        </authorList>
    </citation>
    <scope>NUCLEOTIDE SEQUENCE [LARGE SCALE GENOMIC DNA]</scope>
    <source>
        <strain evidence="2 3">AG-B5</strain>
    </source>
</reference>
<feature type="compositionally biased region" description="Polar residues" evidence="1">
    <location>
        <begin position="189"/>
        <end position="205"/>
    </location>
</feature>
<evidence type="ECO:0000313" key="3">
    <source>
        <dbReference type="Proteomes" id="UP001479436"/>
    </source>
</evidence>
<feature type="region of interest" description="Disordered" evidence="1">
    <location>
        <begin position="1"/>
        <end position="24"/>
    </location>
</feature>